<dbReference type="GO" id="GO:0008270">
    <property type="term" value="F:zinc ion binding"/>
    <property type="evidence" value="ECO:0007669"/>
    <property type="project" value="UniProtKB-KW"/>
</dbReference>
<organism evidence="7 8">
    <name type="scientific">Pinctada imbricata</name>
    <name type="common">Atlantic pearl-oyster</name>
    <name type="synonym">Pinctada martensii</name>
    <dbReference type="NCBI Taxonomy" id="66713"/>
    <lineage>
        <taxon>Eukaryota</taxon>
        <taxon>Metazoa</taxon>
        <taxon>Spiralia</taxon>
        <taxon>Lophotrochozoa</taxon>
        <taxon>Mollusca</taxon>
        <taxon>Bivalvia</taxon>
        <taxon>Autobranchia</taxon>
        <taxon>Pteriomorphia</taxon>
        <taxon>Pterioida</taxon>
        <taxon>Pterioidea</taxon>
        <taxon>Pteriidae</taxon>
        <taxon>Pinctada</taxon>
    </lineage>
</organism>
<evidence type="ECO:0000313" key="7">
    <source>
        <dbReference type="EMBL" id="KAK3095722.1"/>
    </source>
</evidence>
<feature type="region of interest" description="Disordered" evidence="5">
    <location>
        <begin position="115"/>
        <end position="152"/>
    </location>
</feature>
<keyword evidence="2 4" id="KW-0863">Zinc-finger</keyword>
<evidence type="ECO:0000256" key="1">
    <source>
        <dbReference type="ARBA" id="ARBA00022723"/>
    </source>
</evidence>
<evidence type="ECO:0000256" key="5">
    <source>
        <dbReference type="SAM" id="MobiDB-lite"/>
    </source>
</evidence>
<dbReference type="SUPFAM" id="SSF57850">
    <property type="entry name" value="RING/U-box"/>
    <property type="match status" value="1"/>
</dbReference>
<feature type="compositionally biased region" description="Basic and acidic residues" evidence="5">
    <location>
        <begin position="36"/>
        <end position="45"/>
    </location>
</feature>
<feature type="region of interest" description="Disordered" evidence="5">
    <location>
        <begin position="378"/>
        <end position="409"/>
    </location>
</feature>
<gene>
    <name evidence="7" type="ORF">FSP39_018067</name>
</gene>
<evidence type="ECO:0000313" key="8">
    <source>
        <dbReference type="Proteomes" id="UP001186944"/>
    </source>
</evidence>
<proteinExistence type="predicted"/>
<feature type="compositionally biased region" description="Basic and acidic residues" evidence="5">
    <location>
        <begin position="141"/>
        <end position="152"/>
    </location>
</feature>
<dbReference type="InterPro" id="IPR013083">
    <property type="entry name" value="Znf_RING/FYVE/PHD"/>
</dbReference>
<sequence>MMECALSPSFYVLELQNSCNQPMQNPAQIYSEILEDAGRKSESPSRKRRKTSNSYIDLTNNSPSPPPTWAREATEAARLGLKVTKGDVFGRTWIEFMDERRFHSSRTENQRWISTFNADGNLRPPLREGRQTGGAQNQNFDYHENGRPENREPSIWASASEWISDLAQDILSRRRRRNQRRSSTSRENGTNNSNLRNRETVAQTTDGVSCERQHANNSHSGEILHPQIDVMDREESNGLNTLPEFFDRLLERFYNETFYWLYHTTLHNPRQENLRCMLFYIAFIVGESLEDVLTCMLQGLIIGTSIGQTTLFTQLSRLMHDLGNGRHIDQTTTATLRTQALLFNISNSPRRLLHRFSDIVRDALLNIQNQTATILLRDVEGPGTRRRTRERNNTRQNDSSPERRAFQPPNMMNHPAIHPASLAHHPHHAVPAGQQHVMYDLEQVPASAAVNIAPYTIPVCTGPHHIPVCNATHIPVCSTPPTWSLPGCNVQLPTCNMQHIPACSLPQIPFHPNSIPPLFHHAHHPVANQIPPQQLAPPTQFVPGARAHHEDDVPGLLDHRPRYTLQSQLHPHQHGTQPFNATPPVMLQEPHVHPSPHDFYGPFPPRHYSRHRSGGRAGRLRSLPLPPPPYPGFLLHFLAMLGNPPIPPYGRDFHDDATEVENYEALLNLAERLGEAKPKGLTKAEIEQLPAYRFNKETHHSDMDQTSCVVCMCDFENRQLLRVLPCSHEFHAKCVDKWLKTNRTCPICRADATTEAASQSD</sequence>
<feature type="region of interest" description="Disordered" evidence="5">
    <location>
        <begin position="36"/>
        <end position="70"/>
    </location>
</feature>
<accession>A0AA88XZX1</accession>
<dbReference type="EMBL" id="VSWD01000008">
    <property type="protein sequence ID" value="KAK3095722.1"/>
    <property type="molecule type" value="Genomic_DNA"/>
</dbReference>
<dbReference type="FunFam" id="3.30.40.10:FF:000024">
    <property type="entry name" value="RING finger protein 44 isoform X1"/>
    <property type="match status" value="1"/>
</dbReference>
<name>A0AA88XZX1_PINIB</name>
<keyword evidence="1" id="KW-0479">Metal-binding</keyword>
<dbReference type="AlphaFoldDB" id="A0AA88XZX1"/>
<comment type="caution">
    <text evidence="7">The sequence shown here is derived from an EMBL/GenBank/DDBJ whole genome shotgun (WGS) entry which is preliminary data.</text>
</comment>
<dbReference type="PANTHER" id="PTHR46171">
    <property type="entry name" value="GH10160P"/>
    <property type="match status" value="1"/>
</dbReference>
<dbReference type="GO" id="GO:0061630">
    <property type="term" value="F:ubiquitin protein ligase activity"/>
    <property type="evidence" value="ECO:0007669"/>
    <property type="project" value="TreeGrafter"/>
</dbReference>
<evidence type="ECO:0000256" key="2">
    <source>
        <dbReference type="ARBA" id="ARBA00022771"/>
    </source>
</evidence>
<evidence type="ECO:0000256" key="3">
    <source>
        <dbReference type="ARBA" id="ARBA00022833"/>
    </source>
</evidence>
<feature type="region of interest" description="Disordered" evidence="5">
    <location>
        <begin position="173"/>
        <end position="225"/>
    </location>
</feature>
<evidence type="ECO:0000256" key="4">
    <source>
        <dbReference type="PROSITE-ProRule" id="PRU00175"/>
    </source>
</evidence>
<dbReference type="Pfam" id="PF13639">
    <property type="entry name" value="zf-RING_2"/>
    <property type="match status" value="1"/>
</dbReference>
<keyword evidence="8" id="KW-1185">Reference proteome</keyword>
<feature type="compositionally biased region" description="Polar residues" evidence="5">
    <location>
        <begin position="53"/>
        <end position="62"/>
    </location>
</feature>
<feature type="compositionally biased region" description="Polar residues" evidence="5">
    <location>
        <begin position="187"/>
        <end position="207"/>
    </location>
</feature>
<feature type="domain" description="RING-type" evidence="6">
    <location>
        <begin position="708"/>
        <end position="749"/>
    </location>
</feature>
<protein>
    <recommendedName>
        <fullName evidence="6">RING-type domain-containing protein</fullName>
    </recommendedName>
</protein>
<dbReference type="InterPro" id="IPR001841">
    <property type="entry name" value="Znf_RING"/>
</dbReference>
<reference evidence="7" key="1">
    <citation type="submission" date="2019-08" db="EMBL/GenBank/DDBJ databases">
        <title>The improved chromosome-level genome for the pearl oyster Pinctada fucata martensii using PacBio sequencing and Hi-C.</title>
        <authorList>
            <person name="Zheng Z."/>
        </authorList>
    </citation>
    <scope>NUCLEOTIDE SEQUENCE</scope>
    <source>
        <strain evidence="7">ZZ-2019</strain>
        <tissue evidence="7">Adductor muscle</tissue>
    </source>
</reference>
<dbReference type="Proteomes" id="UP001186944">
    <property type="component" value="Unassembled WGS sequence"/>
</dbReference>
<dbReference type="PANTHER" id="PTHR46171:SF3">
    <property type="entry name" value="GH10160P"/>
    <property type="match status" value="1"/>
</dbReference>
<evidence type="ECO:0000259" key="6">
    <source>
        <dbReference type="PROSITE" id="PS50089"/>
    </source>
</evidence>
<dbReference type="PROSITE" id="PS50089">
    <property type="entry name" value="ZF_RING_2"/>
    <property type="match status" value="1"/>
</dbReference>
<dbReference type="SMART" id="SM00184">
    <property type="entry name" value="RING"/>
    <property type="match status" value="1"/>
</dbReference>
<dbReference type="GO" id="GO:0016567">
    <property type="term" value="P:protein ubiquitination"/>
    <property type="evidence" value="ECO:0007669"/>
    <property type="project" value="TreeGrafter"/>
</dbReference>
<dbReference type="Gene3D" id="3.30.40.10">
    <property type="entry name" value="Zinc/RING finger domain, C3HC4 (zinc finger)"/>
    <property type="match status" value="1"/>
</dbReference>
<keyword evidence="3" id="KW-0862">Zinc</keyword>